<sequence length="301" mass="33595">MDTIDLDDIELTFDEPDASDVVLELLPMNTGVTSATYNFRLLADAHQSWYPSARPARHRPCSTQRRRSHSLPSALPTSMTAPDADLSSPEVEPEPEPLARPPSKQPLTPQQRLQDCLVRNMALTQAVAQKSKEIERHSFVVLQLQQQLEHAEGRIQHHMGLATKMEKRLALANERTRVTSEGHATLKQHLNGLRVKLAATTKDNQRLRGNVSDLAFDDLEALEATLEASLRSVRDRLKAQYRAAMDARSDLCIVCYSEPVSIVLLPCRHRVLCGACAVRVVNCPVDRREITDMLSTFGHAA</sequence>
<dbReference type="AlphaFoldDB" id="A0A067CII5"/>
<dbReference type="SUPFAM" id="SSF57850">
    <property type="entry name" value="RING/U-box"/>
    <property type="match status" value="1"/>
</dbReference>
<dbReference type="OMA" id="HQQNCIL"/>
<dbReference type="PANTHER" id="PTHR14879">
    <property type="entry name" value="CASPASE REGULATOR, RING FINGER DOMAIN-CONTAINING"/>
    <property type="match status" value="1"/>
</dbReference>
<accession>A0A067CII5</accession>
<dbReference type="PANTHER" id="PTHR14879:SF5">
    <property type="entry name" value="RING-TYPE DOMAIN-CONTAINING PROTEIN"/>
    <property type="match status" value="1"/>
</dbReference>
<evidence type="ECO:0000256" key="2">
    <source>
        <dbReference type="SAM" id="MobiDB-lite"/>
    </source>
</evidence>
<feature type="domain" description="RING-type" evidence="3">
    <location>
        <begin position="252"/>
        <end position="287"/>
    </location>
</feature>
<dbReference type="GO" id="GO:0008270">
    <property type="term" value="F:zinc ion binding"/>
    <property type="evidence" value="ECO:0007669"/>
    <property type="project" value="UniProtKB-KW"/>
</dbReference>
<reference evidence="4 5" key="1">
    <citation type="journal article" date="2013" name="PLoS Genet.">
        <title>Distinctive expansion of potential virulence genes in the genome of the oomycete fish pathogen Saprolegnia parasitica.</title>
        <authorList>
            <person name="Jiang R.H."/>
            <person name="de Bruijn I."/>
            <person name="Haas B.J."/>
            <person name="Belmonte R."/>
            <person name="Lobach L."/>
            <person name="Christie J."/>
            <person name="van den Ackerveken G."/>
            <person name="Bottin A."/>
            <person name="Bulone V."/>
            <person name="Diaz-Moreno S.M."/>
            <person name="Dumas B."/>
            <person name="Fan L."/>
            <person name="Gaulin E."/>
            <person name="Govers F."/>
            <person name="Grenville-Briggs L.J."/>
            <person name="Horner N.R."/>
            <person name="Levin J.Z."/>
            <person name="Mammella M."/>
            <person name="Meijer H.J."/>
            <person name="Morris P."/>
            <person name="Nusbaum C."/>
            <person name="Oome S."/>
            <person name="Phillips A.J."/>
            <person name="van Rooyen D."/>
            <person name="Rzeszutek E."/>
            <person name="Saraiva M."/>
            <person name="Secombes C.J."/>
            <person name="Seidl M.F."/>
            <person name="Snel B."/>
            <person name="Stassen J.H."/>
            <person name="Sykes S."/>
            <person name="Tripathy S."/>
            <person name="van den Berg H."/>
            <person name="Vega-Arreguin J.C."/>
            <person name="Wawra S."/>
            <person name="Young S.K."/>
            <person name="Zeng Q."/>
            <person name="Dieguez-Uribeondo J."/>
            <person name="Russ C."/>
            <person name="Tyler B.M."/>
            <person name="van West P."/>
        </authorList>
    </citation>
    <scope>NUCLEOTIDE SEQUENCE [LARGE SCALE GENOMIC DNA]</scope>
    <source>
        <strain evidence="4 5">CBS 223.65</strain>
    </source>
</reference>
<dbReference type="EMBL" id="KK583202">
    <property type="protein sequence ID" value="KDO30318.1"/>
    <property type="molecule type" value="Genomic_DNA"/>
</dbReference>
<feature type="compositionally biased region" description="Basic residues" evidence="2">
    <location>
        <begin position="55"/>
        <end position="69"/>
    </location>
</feature>
<dbReference type="STRING" id="695850.A0A067CII5"/>
<keyword evidence="1" id="KW-0863">Zinc-finger</keyword>
<evidence type="ECO:0000256" key="1">
    <source>
        <dbReference type="PROSITE-ProRule" id="PRU00175"/>
    </source>
</evidence>
<proteinExistence type="predicted"/>
<gene>
    <name evidence="4" type="ORF">SPRG_05029</name>
</gene>
<dbReference type="KEGG" id="spar:SPRG_05029"/>
<organism evidence="4 5">
    <name type="scientific">Saprolegnia parasitica (strain CBS 223.65)</name>
    <dbReference type="NCBI Taxonomy" id="695850"/>
    <lineage>
        <taxon>Eukaryota</taxon>
        <taxon>Sar</taxon>
        <taxon>Stramenopiles</taxon>
        <taxon>Oomycota</taxon>
        <taxon>Saprolegniomycetes</taxon>
        <taxon>Saprolegniales</taxon>
        <taxon>Saprolegniaceae</taxon>
        <taxon>Saprolegnia</taxon>
    </lineage>
</organism>
<feature type="region of interest" description="Disordered" evidence="2">
    <location>
        <begin position="51"/>
        <end position="110"/>
    </location>
</feature>
<dbReference type="Gene3D" id="3.30.40.10">
    <property type="entry name" value="Zinc/RING finger domain, C3HC4 (zinc finger)"/>
    <property type="match status" value="1"/>
</dbReference>
<dbReference type="GeneID" id="24127438"/>
<dbReference type="Pfam" id="PF13920">
    <property type="entry name" value="zf-C3HC4_3"/>
    <property type="match status" value="1"/>
</dbReference>
<keyword evidence="5" id="KW-1185">Reference proteome</keyword>
<dbReference type="VEuPathDB" id="FungiDB:SPRG_05029"/>
<dbReference type="RefSeq" id="XP_012198928.1">
    <property type="nucleotide sequence ID" value="XM_012343538.1"/>
</dbReference>
<dbReference type="Proteomes" id="UP000030745">
    <property type="component" value="Unassembled WGS sequence"/>
</dbReference>
<evidence type="ECO:0000259" key="3">
    <source>
        <dbReference type="PROSITE" id="PS50089"/>
    </source>
</evidence>
<evidence type="ECO:0000313" key="4">
    <source>
        <dbReference type="EMBL" id="KDO30318.1"/>
    </source>
</evidence>
<keyword evidence="1" id="KW-0479">Metal-binding</keyword>
<dbReference type="OrthoDB" id="1711136at2759"/>
<dbReference type="InterPro" id="IPR013083">
    <property type="entry name" value="Znf_RING/FYVE/PHD"/>
</dbReference>
<evidence type="ECO:0000313" key="5">
    <source>
        <dbReference type="Proteomes" id="UP000030745"/>
    </source>
</evidence>
<name>A0A067CII5_SAPPC</name>
<dbReference type="PROSITE" id="PS50089">
    <property type="entry name" value="ZF_RING_2"/>
    <property type="match status" value="1"/>
</dbReference>
<protein>
    <recommendedName>
        <fullName evidence="3">RING-type domain-containing protein</fullName>
    </recommendedName>
</protein>
<dbReference type="InterPro" id="IPR051728">
    <property type="entry name" value="RING-FYVE_E3_ubiquitin-ligase"/>
</dbReference>
<dbReference type="InterPro" id="IPR001841">
    <property type="entry name" value="Znf_RING"/>
</dbReference>
<dbReference type="SMART" id="SM00184">
    <property type="entry name" value="RING"/>
    <property type="match status" value="1"/>
</dbReference>
<keyword evidence="1" id="KW-0862">Zinc</keyword>